<accession>A0A0D2AWY6</accession>
<dbReference type="STRING" id="91928.A0A0D2AWY6"/>
<reference evidence="2 3" key="1">
    <citation type="submission" date="2015-01" db="EMBL/GenBank/DDBJ databases">
        <title>The Genome Sequence of Exophiala spinifera CBS89968.</title>
        <authorList>
            <consortium name="The Broad Institute Genomics Platform"/>
            <person name="Cuomo C."/>
            <person name="de Hoog S."/>
            <person name="Gorbushina A."/>
            <person name="Stielow B."/>
            <person name="Teixiera M."/>
            <person name="Abouelleil A."/>
            <person name="Chapman S.B."/>
            <person name="Priest M."/>
            <person name="Young S.K."/>
            <person name="Wortman J."/>
            <person name="Nusbaum C."/>
            <person name="Birren B."/>
        </authorList>
    </citation>
    <scope>NUCLEOTIDE SEQUENCE [LARGE SCALE GENOMIC DNA]</scope>
    <source>
        <strain evidence="2 3">CBS 89968</strain>
    </source>
</reference>
<dbReference type="GO" id="GO:0004061">
    <property type="term" value="F:arylformamidase activity"/>
    <property type="evidence" value="ECO:0007669"/>
    <property type="project" value="InterPro"/>
</dbReference>
<dbReference type="VEuPathDB" id="FungiDB:PV08_10518"/>
<dbReference type="Proteomes" id="UP000053328">
    <property type="component" value="Unassembled WGS sequence"/>
</dbReference>
<dbReference type="InterPro" id="IPR007325">
    <property type="entry name" value="KFase/CYL"/>
</dbReference>
<comment type="similarity">
    <text evidence="1">Belongs to the Cyclase 1 superfamily.</text>
</comment>
<name>A0A0D2AWY6_9EURO</name>
<sequence>MSSSLTGELYTKFIMNTSIKELPPTPPLEPSAKRVRPRFHDLPLREGDPKCSAWGLWGDNDEIGTLNLITSQAVAMAAQEACRGIVVPLSLPLEEPILPMNPRRSPCSHKIIAKGYANDDEIHVNTQSSSHWDGLRHYPYQIEQQQRFYNGATQEDISGPDKNAKIGIQNLARRGIVGRGVLLDWREYAKQNGINYSPFETHAIPLEQLLEVSRIQNITFCAGDILLIRTGWTEEYRRLAGEEKLQLATREVRSFVGVEASEEMLRWHWDSQFAAVASDTNAYESWPPAKPWDVSCHEVLLSGWGMPIGEVWDLEELSETCRALGKWTFLITSSPLNLNGGVASPSNALAIF</sequence>
<dbReference type="AlphaFoldDB" id="A0A0D2AWY6"/>
<evidence type="ECO:0000313" key="2">
    <source>
        <dbReference type="EMBL" id="KIW11218.1"/>
    </source>
</evidence>
<dbReference type="PANTHER" id="PTHR34861:SF11">
    <property type="entry name" value="CYCLASE"/>
    <property type="match status" value="1"/>
</dbReference>
<evidence type="ECO:0000313" key="3">
    <source>
        <dbReference type="Proteomes" id="UP000053328"/>
    </source>
</evidence>
<dbReference type="HOGENOM" id="CLU_030671_1_0_1"/>
<organism evidence="2 3">
    <name type="scientific">Exophiala spinifera</name>
    <dbReference type="NCBI Taxonomy" id="91928"/>
    <lineage>
        <taxon>Eukaryota</taxon>
        <taxon>Fungi</taxon>
        <taxon>Dikarya</taxon>
        <taxon>Ascomycota</taxon>
        <taxon>Pezizomycotina</taxon>
        <taxon>Eurotiomycetes</taxon>
        <taxon>Chaetothyriomycetidae</taxon>
        <taxon>Chaetothyriales</taxon>
        <taxon>Herpotrichiellaceae</taxon>
        <taxon>Exophiala</taxon>
    </lineage>
</organism>
<gene>
    <name evidence="2" type="ORF">PV08_10518</name>
</gene>
<dbReference type="GeneID" id="27337601"/>
<dbReference type="GO" id="GO:0019441">
    <property type="term" value="P:L-tryptophan catabolic process to kynurenine"/>
    <property type="evidence" value="ECO:0007669"/>
    <property type="project" value="InterPro"/>
</dbReference>
<dbReference type="PANTHER" id="PTHR34861">
    <property type="match status" value="1"/>
</dbReference>
<proteinExistence type="inferred from homology"/>
<evidence type="ECO:0008006" key="4">
    <source>
        <dbReference type="Google" id="ProtNLM"/>
    </source>
</evidence>
<dbReference type="InterPro" id="IPR037175">
    <property type="entry name" value="KFase_sf"/>
</dbReference>
<dbReference type="EMBL" id="KN847499">
    <property type="protein sequence ID" value="KIW11218.1"/>
    <property type="molecule type" value="Genomic_DNA"/>
</dbReference>
<dbReference type="Pfam" id="PF04199">
    <property type="entry name" value="Cyclase"/>
    <property type="match status" value="1"/>
</dbReference>
<dbReference type="OrthoDB" id="5396at2759"/>
<dbReference type="Gene3D" id="3.50.30.50">
    <property type="entry name" value="Putative cyclase"/>
    <property type="match status" value="1"/>
</dbReference>
<dbReference type="SUPFAM" id="SSF102198">
    <property type="entry name" value="Putative cyclase"/>
    <property type="match status" value="1"/>
</dbReference>
<evidence type="ECO:0000256" key="1">
    <source>
        <dbReference type="ARBA" id="ARBA00007865"/>
    </source>
</evidence>
<dbReference type="RefSeq" id="XP_016231434.1">
    <property type="nucleotide sequence ID" value="XM_016384832.1"/>
</dbReference>
<keyword evidence="3" id="KW-1185">Reference proteome</keyword>
<protein>
    <recommendedName>
        <fullName evidence="4">Cyclase</fullName>
    </recommendedName>
</protein>